<dbReference type="PANTHER" id="PTHR11690:SF243">
    <property type="entry name" value="PICKPOCKET 12-RELATED"/>
    <property type="match status" value="1"/>
</dbReference>
<evidence type="ECO:0000256" key="1">
    <source>
        <dbReference type="ARBA" id="ARBA00004141"/>
    </source>
</evidence>
<keyword evidence="4 12" id="KW-0894">Sodium channel</keyword>
<evidence type="ECO:0000256" key="9">
    <source>
        <dbReference type="ARBA" id="ARBA00023136"/>
    </source>
</evidence>
<keyword evidence="5 12" id="KW-0812">Transmembrane</keyword>
<keyword evidence="7" id="KW-0915">Sodium</keyword>
<dbReference type="GO" id="GO:0015280">
    <property type="term" value="F:ligand-gated sodium channel activity"/>
    <property type="evidence" value="ECO:0007669"/>
    <property type="project" value="TreeGrafter"/>
</dbReference>
<comment type="similarity">
    <text evidence="2 12">Belongs to the amiloride-sensitive sodium channel (TC 1.A.6) family.</text>
</comment>
<keyword evidence="3 12" id="KW-0813">Transport</keyword>
<dbReference type="GO" id="GO:0005886">
    <property type="term" value="C:plasma membrane"/>
    <property type="evidence" value="ECO:0007669"/>
    <property type="project" value="TreeGrafter"/>
</dbReference>
<organism evidence="14 15">
    <name type="scientific">Pyrocoelia pectoralis</name>
    <dbReference type="NCBI Taxonomy" id="417401"/>
    <lineage>
        <taxon>Eukaryota</taxon>
        <taxon>Metazoa</taxon>
        <taxon>Ecdysozoa</taxon>
        <taxon>Arthropoda</taxon>
        <taxon>Hexapoda</taxon>
        <taxon>Insecta</taxon>
        <taxon>Pterygota</taxon>
        <taxon>Neoptera</taxon>
        <taxon>Endopterygota</taxon>
        <taxon>Coleoptera</taxon>
        <taxon>Polyphaga</taxon>
        <taxon>Elateriformia</taxon>
        <taxon>Elateroidea</taxon>
        <taxon>Lampyridae</taxon>
        <taxon>Lampyrinae</taxon>
        <taxon>Pyrocoelia</taxon>
    </lineage>
</organism>
<evidence type="ECO:0000256" key="7">
    <source>
        <dbReference type="ARBA" id="ARBA00023053"/>
    </source>
</evidence>
<feature type="transmembrane region" description="Helical" evidence="13">
    <location>
        <begin position="97"/>
        <end position="115"/>
    </location>
</feature>
<evidence type="ECO:0000313" key="15">
    <source>
        <dbReference type="Proteomes" id="UP001329430"/>
    </source>
</evidence>
<keyword evidence="9 13" id="KW-0472">Membrane</keyword>
<gene>
    <name evidence="14" type="ORF">RI129_004680</name>
</gene>
<dbReference type="Gene3D" id="2.60.470.10">
    <property type="entry name" value="Acid-sensing ion channels like domains"/>
    <property type="match status" value="1"/>
</dbReference>
<evidence type="ECO:0000313" key="14">
    <source>
        <dbReference type="EMBL" id="KAK5646216.1"/>
    </source>
</evidence>
<evidence type="ECO:0000256" key="12">
    <source>
        <dbReference type="RuleBase" id="RU000679"/>
    </source>
</evidence>
<evidence type="ECO:0000256" key="3">
    <source>
        <dbReference type="ARBA" id="ARBA00022448"/>
    </source>
</evidence>
<keyword evidence="15" id="KW-1185">Reference proteome</keyword>
<reference evidence="14 15" key="1">
    <citation type="journal article" date="2024" name="Insects">
        <title>An Improved Chromosome-Level Genome Assembly of the Firefly Pyrocoelia pectoralis.</title>
        <authorList>
            <person name="Fu X."/>
            <person name="Meyer-Rochow V.B."/>
            <person name="Ballantyne L."/>
            <person name="Zhu X."/>
        </authorList>
    </citation>
    <scope>NUCLEOTIDE SEQUENCE [LARGE SCALE GENOMIC DNA]</scope>
    <source>
        <strain evidence="14">XCY_ONT2</strain>
    </source>
</reference>
<evidence type="ECO:0000256" key="8">
    <source>
        <dbReference type="ARBA" id="ARBA00023065"/>
    </source>
</evidence>
<keyword evidence="8 12" id="KW-0406">Ion transport</keyword>
<comment type="subcellular location">
    <subcellularLocation>
        <location evidence="1">Membrane</location>
        <topology evidence="1">Multi-pass membrane protein</topology>
    </subcellularLocation>
</comment>
<evidence type="ECO:0000256" key="6">
    <source>
        <dbReference type="ARBA" id="ARBA00022989"/>
    </source>
</evidence>
<dbReference type="PANTHER" id="PTHR11690">
    <property type="entry name" value="AMILORIDE-SENSITIVE SODIUM CHANNEL-RELATED"/>
    <property type="match status" value="1"/>
</dbReference>
<keyword evidence="6 13" id="KW-1133">Transmembrane helix</keyword>
<dbReference type="Pfam" id="PF00858">
    <property type="entry name" value="ASC"/>
    <property type="match status" value="1"/>
</dbReference>
<sequence length="312" mass="35723">MFGLTSNTVRPRRQIKTPWADPYVSKTIKTSSLYPNFERPKKKELQPMKTILSANNNENKESCCRQVFKYIEEYFYNSTLHGLRYVGDTSISFGERLFWLIAFFLAVCCSVYFISQIYSKYNLNPVIVSLNPKPTQIGTLPFPAITICSMNQAKRGEAELIIEAGTEVEKMLLDDYCNLNNSFSNLSTSSDEATKWENVQKFILRVNPSCQDILKVCMWKQEELPCLELFNSALTDDGLCCTFNALPRSYVFRNPREMASLNSTFPPEVDDWNPENGYSENSSITALPWRAAGISCLPLSFRDQCVSLHERF</sequence>
<dbReference type="EMBL" id="JAVRBK010000003">
    <property type="protein sequence ID" value="KAK5646216.1"/>
    <property type="molecule type" value="Genomic_DNA"/>
</dbReference>
<name>A0AAN7VJR1_9COLE</name>
<proteinExistence type="inferred from homology"/>
<dbReference type="Proteomes" id="UP001329430">
    <property type="component" value="Chromosome 3"/>
</dbReference>
<evidence type="ECO:0000256" key="5">
    <source>
        <dbReference type="ARBA" id="ARBA00022692"/>
    </source>
</evidence>
<evidence type="ECO:0000256" key="11">
    <source>
        <dbReference type="ARBA" id="ARBA00023303"/>
    </source>
</evidence>
<comment type="caution">
    <text evidence="14">The sequence shown here is derived from an EMBL/GenBank/DDBJ whole genome shotgun (WGS) entry which is preliminary data.</text>
</comment>
<evidence type="ECO:0000256" key="13">
    <source>
        <dbReference type="SAM" id="Phobius"/>
    </source>
</evidence>
<evidence type="ECO:0000256" key="10">
    <source>
        <dbReference type="ARBA" id="ARBA00023201"/>
    </source>
</evidence>
<accession>A0AAN7VJR1</accession>
<keyword evidence="11 12" id="KW-0407">Ion channel</keyword>
<evidence type="ECO:0008006" key="16">
    <source>
        <dbReference type="Google" id="ProtNLM"/>
    </source>
</evidence>
<dbReference type="AlphaFoldDB" id="A0AAN7VJR1"/>
<dbReference type="InterPro" id="IPR001873">
    <property type="entry name" value="ENaC"/>
</dbReference>
<evidence type="ECO:0000256" key="2">
    <source>
        <dbReference type="ARBA" id="ARBA00007193"/>
    </source>
</evidence>
<keyword evidence="10 12" id="KW-0739">Sodium transport</keyword>
<evidence type="ECO:0000256" key="4">
    <source>
        <dbReference type="ARBA" id="ARBA00022461"/>
    </source>
</evidence>
<protein>
    <recommendedName>
        <fullName evidence="16">Sodium channel protein Nach</fullName>
    </recommendedName>
</protein>